<dbReference type="GO" id="GO:0003847">
    <property type="term" value="F:1-alkyl-2-acetylglycerophosphocholine esterase activity"/>
    <property type="evidence" value="ECO:0007669"/>
    <property type="project" value="TreeGrafter"/>
</dbReference>
<evidence type="ECO:0000256" key="1">
    <source>
        <dbReference type="ARBA" id="ARBA00022801"/>
    </source>
</evidence>
<keyword evidence="1 6" id="KW-0378">Hydrolase</keyword>
<sequence>MFFNSPRGTALAVLLSVSLLTPAAVACAPAGASPRAAGSDLSAPGSGEHRDTRLSLPHPTGRYGIGGATLHLTDTARRDPWVPSAGDRQVMVSLRYPARHVSGQGARMPYMSAKEARLLLEGQKLDERLKAEQLASARTHAREGARPAAGRHPLILLSPGFTLHRATLTVLAEDLASRGYVVALVDHAYESFGSTFPDGDTSRTLTCVACETVEKAPDDDGEKEILARAARTRAADLSFVVDELTRKPGRGDTAHHDYSRLIDTRRIGAAGHSLGGNAAAVAAGTDHRVRAAANLDGSFFAPVPRAGTDRPVLMLGTRKGHTPQADDRTWPRQWTRLHGWKRWLTVADAGHFSFNDLPVLGGLLGMSDPSAPLPGKRCRQITTDYVTAFFDQHLRGQHRPLLNAPTKTNPEVTFHNP</sequence>
<dbReference type="Gene3D" id="3.40.50.1820">
    <property type="entry name" value="alpha/beta hydrolase"/>
    <property type="match status" value="1"/>
</dbReference>
<keyword evidence="5" id="KW-0732">Signal</keyword>
<keyword evidence="2" id="KW-0442">Lipid degradation</keyword>
<reference evidence="6 7" key="1">
    <citation type="submission" date="2018-06" db="EMBL/GenBank/DDBJ databases">
        <title>Streptomyces reniochalinae sp. nov. and Streptomyces diacarnus sp. nov. from marine sponges.</title>
        <authorList>
            <person name="Li L."/>
        </authorList>
    </citation>
    <scope>NUCLEOTIDE SEQUENCE [LARGE SCALE GENOMIC DNA]</scope>
    <source>
        <strain evidence="6 7">LHW51701</strain>
    </source>
</reference>
<dbReference type="InterPro" id="IPR029058">
    <property type="entry name" value="AB_hydrolase_fold"/>
</dbReference>
<dbReference type="RefSeq" id="WP_114022599.1">
    <property type="nucleotide sequence ID" value="NZ_JBEYTF010000054.1"/>
</dbReference>
<dbReference type="GO" id="GO:0016042">
    <property type="term" value="P:lipid catabolic process"/>
    <property type="evidence" value="ECO:0007669"/>
    <property type="project" value="UniProtKB-KW"/>
</dbReference>
<proteinExistence type="predicted"/>
<evidence type="ECO:0000313" key="7">
    <source>
        <dbReference type="Proteomes" id="UP000252914"/>
    </source>
</evidence>
<evidence type="ECO:0000256" key="3">
    <source>
        <dbReference type="ARBA" id="ARBA00023098"/>
    </source>
</evidence>
<evidence type="ECO:0000256" key="5">
    <source>
        <dbReference type="SAM" id="SignalP"/>
    </source>
</evidence>
<keyword evidence="3" id="KW-0443">Lipid metabolism</keyword>
<evidence type="ECO:0000256" key="2">
    <source>
        <dbReference type="ARBA" id="ARBA00022963"/>
    </source>
</evidence>
<comment type="caution">
    <text evidence="6">The sequence shown here is derived from an EMBL/GenBank/DDBJ whole genome shotgun (WGS) entry which is preliminary data.</text>
</comment>
<gene>
    <name evidence="6" type="ORF">DTL70_15725</name>
</gene>
<dbReference type="EMBL" id="QOIN01000043">
    <property type="protein sequence ID" value="RCG23120.1"/>
    <property type="molecule type" value="Genomic_DNA"/>
</dbReference>
<name>A0A367F0X4_9ACTN</name>
<feature type="chain" id="PRO_5039165424" evidence="5">
    <location>
        <begin position="27"/>
        <end position="417"/>
    </location>
</feature>
<evidence type="ECO:0000313" key="6">
    <source>
        <dbReference type="EMBL" id="RCG23120.1"/>
    </source>
</evidence>
<protein>
    <submittedName>
        <fullName evidence="6">Alpha/beta hydrolase</fullName>
    </submittedName>
</protein>
<organism evidence="6 7">
    <name type="scientific">Streptomyces diacarni</name>
    <dbReference type="NCBI Taxonomy" id="2800381"/>
    <lineage>
        <taxon>Bacteria</taxon>
        <taxon>Bacillati</taxon>
        <taxon>Actinomycetota</taxon>
        <taxon>Actinomycetes</taxon>
        <taxon>Kitasatosporales</taxon>
        <taxon>Streptomycetaceae</taxon>
        <taxon>Streptomyces</taxon>
    </lineage>
</organism>
<dbReference type="PANTHER" id="PTHR10272">
    <property type="entry name" value="PLATELET-ACTIVATING FACTOR ACETYLHYDROLASE"/>
    <property type="match status" value="1"/>
</dbReference>
<dbReference type="AlphaFoldDB" id="A0A367F0X4"/>
<keyword evidence="7" id="KW-1185">Reference proteome</keyword>
<dbReference type="SUPFAM" id="SSF53474">
    <property type="entry name" value="alpha/beta-Hydrolases"/>
    <property type="match status" value="1"/>
</dbReference>
<accession>A0A367F0X4</accession>
<feature type="region of interest" description="Disordered" evidence="4">
    <location>
        <begin position="34"/>
        <end position="61"/>
    </location>
</feature>
<feature type="signal peptide" evidence="5">
    <location>
        <begin position="1"/>
        <end position="26"/>
    </location>
</feature>
<dbReference type="Proteomes" id="UP000252914">
    <property type="component" value="Unassembled WGS sequence"/>
</dbReference>
<evidence type="ECO:0000256" key="4">
    <source>
        <dbReference type="SAM" id="MobiDB-lite"/>
    </source>
</evidence>
<dbReference type="PROSITE" id="PS51257">
    <property type="entry name" value="PROKAR_LIPOPROTEIN"/>
    <property type="match status" value="1"/>
</dbReference>
<dbReference type="Pfam" id="PF03403">
    <property type="entry name" value="PAF-AH_p_II"/>
    <property type="match status" value="1"/>
</dbReference>
<dbReference type="PANTHER" id="PTHR10272:SF0">
    <property type="entry name" value="PLATELET-ACTIVATING FACTOR ACETYLHYDROLASE"/>
    <property type="match status" value="1"/>
</dbReference>